<reference evidence="5" key="2">
    <citation type="submission" date="2025-09" db="UniProtKB">
        <authorList>
            <consortium name="Ensembl"/>
        </authorList>
    </citation>
    <scope>IDENTIFICATION</scope>
</reference>
<dbReference type="InterPro" id="IPR050828">
    <property type="entry name" value="C-type_lectin/matrix_domain"/>
</dbReference>
<keyword evidence="3" id="KW-1133">Transmembrane helix</keyword>
<sequence length="212" mass="23396">MGSGSNSPEEMSPVSLLGSQEEQNGATHVTIPLQNGKISQAGPTGWRSRMKLQARRYAVQSVVLILILIIIILVILLARPAKKHEPSPPAPACSVAACPDGWVGYRGRCYYFSEVEADWTSSQSNCSAHGASLAGIDSQQEMDFMMRYKGLSDYWIGLRRAPDQPWKWPNGTEFNNWLKIRGGENCAFLNQKDVGTSGCSGERFWICSKPLE</sequence>
<dbReference type="InterPro" id="IPR016187">
    <property type="entry name" value="CTDL_fold"/>
</dbReference>
<feature type="domain" description="C-type lectin" evidence="4">
    <location>
        <begin position="105"/>
        <end position="208"/>
    </location>
</feature>
<name>A0A8C8RI38_9SAUR</name>
<dbReference type="Proteomes" id="UP000694393">
    <property type="component" value="Unplaced"/>
</dbReference>
<keyword evidence="3" id="KW-0472">Membrane</keyword>
<dbReference type="InterPro" id="IPR016186">
    <property type="entry name" value="C-type_lectin-like/link_sf"/>
</dbReference>
<keyword evidence="6" id="KW-1185">Reference proteome</keyword>
<dbReference type="Pfam" id="PF00059">
    <property type="entry name" value="Lectin_C"/>
    <property type="match status" value="1"/>
</dbReference>
<dbReference type="Gene3D" id="3.10.100.10">
    <property type="entry name" value="Mannose-Binding Protein A, subunit A"/>
    <property type="match status" value="1"/>
</dbReference>
<dbReference type="InterPro" id="IPR033992">
    <property type="entry name" value="NKR-like_CTLD"/>
</dbReference>
<organism evidence="5 6">
    <name type="scientific">Pelusios castaneus</name>
    <name type="common">West African mud turtle</name>
    <dbReference type="NCBI Taxonomy" id="367368"/>
    <lineage>
        <taxon>Eukaryota</taxon>
        <taxon>Metazoa</taxon>
        <taxon>Chordata</taxon>
        <taxon>Craniata</taxon>
        <taxon>Vertebrata</taxon>
        <taxon>Euteleostomi</taxon>
        <taxon>Archelosauria</taxon>
        <taxon>Testudinata</taxon>
        <taxon>Testudines</taxon>
        <taxon>Pleurodira</taxon>
        <taxon>Pelomedusidae</taxon>
        <taxon>Pelusios</taxon>
    </lineage>
</organism>
<dbReference type="AlphaFoldDB" id="A0A8C8RI38"/>
<dbReference type="InterPro" id="IPR001304">
    <property type="entry name" value="C-type_lectin-like"/>
</dbReference>
<dbReference type="SMART" id="SM00034">
    <property type="entry name" value="CLECT"/>
    <property type="match status" value="1"/>
</dbReference>
<comment type="subcellular location">
    <subcellularLocation>
        <location evidence="1">Cell membrane</location>
        <topology evidence="1">Single-pass type II membrane protein</topology>
    </subcellularLocation>
</comment>
<evidence type="ECO:0000313" key="6">
    <source>
        <dbReference type="Proteomes" id="UP000694393"/>
    </source>
</evidence>
<dbReference type="GO" id="GO:0030246">
    <property type="term" value="F:carbohydrate binding"/>
    <property type="evidence" value="ECO:0007669"/>
    <property type="project" value="UniProtKB-KW"/>
</dbReference>
<accession>A0A8C8RI38</accession>
<reference evidence="5" key="1">
    <citation type="submission" date="2025-08" db="UniProtKB">
        <authorList>
            <consortium name="Ensembl"/>
        </authorList>
    </citation>
    <scope>IDENTIFICATION</scope>
</reference>
<protein>
    <recommendedName>
        <fullName evidence="4">C-type lectin domain-containing protein</fullName>
    </recommendedName>
</protein>
<evidence type="ECO:0000256" key="3">
    <source>
        <dbReference type="SAM" id="Phobius"/>
    </source>
</evidence>
<keyword evidence="3" id="KW-0812">Transmembrane</keyword>
<dbReference type="PANTHER" id="PTHR45710">
    <property type="entry name" value="C-TYPE LECTIN DOMAIN-CONTAINING PROTEIN 180"/>
    <property type="match status" value="1"/>
</dbReference>
<feature type="transmembrane region" description="Helical" evidence="3">
    <location>
        <begin position="57"/>
        <end position="78"/>
    </location>
</feature>
<evidence type="ECO:0000256" key="1">
    <source>
        <dbReference type="ARBA" id="ARBA00004401"/>
    </source>
</evidence>
<dbReference type="CDD" id="cd03593">
    <property type="entry name" value="CLECT_NK_receptors_like"/>
    <property type="match status" value="1"/>
</dbReference>
<evidence type="ECO:0000259" key="4">
    <source>
        <dbReference type="PROSITE" id="PS50041"/>
    </source>
</evidence>
<evidence type="ECO:0000313" key="5">
    <source>
        <dbReference type="Ensembl" id="ENSPCEP00000006015.1"/>
    </source>
</evidence>
<dbReference type="PROSITE" id="PS50041">
    <property type="entry name" value="C_TYPE_LECTIN_2"/>
    <property type="match status" value="1"/>
</dbReference>
<proteinExistence type="predicted"/>
<dbReference type="SUPFAM" id="SSF56436">
    <property type="entry name" value="C-type lectin-like"/>
    <property type="match status" value="1"/>
</dbReference>
<evidence type="ECO:0000256" key="2">
    <source>
        <dbReference type="ARBA" id="ARBA00022734"/>
    </source>
</evidence>
<dbReference type="PANTHER" id="PTHR45710:SF35">
    <property type="entry name" value="C-TYPE LECTIN DOMAIN FAMILY 2 MEMBER D"/>
    <property type="match status" value="1"/>
</dbReference>
<dbReference type="Ensembl" id="ENSPCET00000006238.1">
    <property type="protein sequence ID" value="ENSPCEP00000006015.1"/>
    <property type="gene ID" value="ENSPCEG00000004881.1"/>
</dbReference>
<keyword evidence="2" id="KW-0430">Lectin</keyword>
<dbReference type="GO" id="GO:0005886">
    <property type="term" value="C:plasma membrane"/>
    <property type="evidence" value="ECO:0007669"/>
    <property type="project" value="UniProtKB-SubCell"/>
</dbReference>